<accession>X1HQ31</accession>
<evidence type="ECO:0000313" key="1">
    <source>
        <dbReference type="EMBL" id="GAH47398.1"/>
    </source>
</evidence>
<dbReference type="EMBL" id="BARU01006508">
    <property type="protein sequence ID" value="GAH47398.1"/>
    <property type="molecule type" value="Genomic_DNA"/>
</dbReference>
<protein>
    <submittedName>
        <fullName evidence="1">Uncharacterized protein</fullName>
    </submittedName>
</protein>
<organism evidence="1">
    <name type="scientific">marine sediment metagenome</name>
    <dbReference type="NCBI Taxonomy" id="412755"/>
    <lineage>
        <taxon>unclassified sequences</taxon>
        <taxon>metagenomes</taxon>
        <taxon>ecological metagenomes</taxon>
    </lineage>
</organism>
<name>X1HQ31_9ZZZZ</name>
<sequence>MHRALVSLSMITALWEKRRTDYLDNFVPFLATLANRRQIKRVDITKVNSLCSQFADEFGLRIPYHPMIAILNRCRRRGVLRKTGAEFIFHRSRSAELDFSSEEALFVSKIKTVVEQLASYANSCFKVTLDETIAEELILDLLKRSDMDILFASGETTSALPDLSLSKKHKRYHHILYRFVIYIHESNPGFYRELADIAIGHVITNAILVYDHDWPGETVKNCSFYIDTPILLKLLGADGPEQQAAYSDFFSRLRKNGARFFVFDHLYVELNQILENSKVWVNNPAFDPAKASRVALFFRQAGYTDLDIEKFILRVDTVFTKFNIERVGVPPYMEFREHQIDEVVLLEHLESVLKERDPLFDKDVYADRTKRD</sequence>
<dbReference type="AlphaFoldDB" id="X1HQ31"/>
<comment type="caution">
    <text evidence="1">The sequence shown here is derived from an EMBL/GenBank/DDBJ whole genome shotgun (WGS) entry which is preliminary data.</text>
</comment>
<feature type="non-terminal residue" evidence="1">
    <location>
        <position position="372"/>
    </location>
</feature>
<proteinExistence type="predicted"/>
<gene>
    <name evidence="1" type="ORF">S03H2_12804</name>
</gene>
<reference evidence="1" key="1">
    <citation type="journal article" date="2014" name="Front. Microbiol.">
        <title>High frequency of phylogenetically diverse reductive dehalogenase-homologous genes in deep subseafloor sedimentary metagenomes.</title>
        <authorList>
            <person name="Kawai M."/>
            <person name="Futagami T."/>
            <person name="Toyoda A."/>
            <person name="Takaki Y."/>
            <person name="Nishi S."/>
            <person name="Hori S."/>
            <person name="Arai W."/>
            <person name="Tsubouchi T."/>
            <person name="Morono Y."/>
            <person name="Uchiyama I."/>
            <person name="Ito T."/>
            <person name="Fujiyama A."/>
            <person name="Inagaki F."/>
            <person name="Takami H."/>
        </authorList>
    </citation>
    <scope>NUCLEOTIDE SEQUENCE</scope>
    <source>
        <strain evidence="1">Expedition CK06-06</strain>
    </source>
</reference>